<dbReference type="GO" id="GO:0016301">
    <property type="term" value="F:kinase activity"/>
    <property type="evidence" value="ECO:0007669"/>
    <property type="project" value="UniProtKB-KW"/>
</dbReference>
<dbReference type="InterPro" id="IPR003661">
    <property type="entry name" value="HisK_dim/P_dom"/>
</dbReference>
<evidence type="ECO:0000313" key="11">
    <source>
        <dbReference type="EMBL" id="MEQ7847329.1"/>
    </source>
</evidence>
<keyword evidence="8" id="KW-0175">Coiled coil</keyword>
<keyword evidence="12" id="KW-1185">Reference proteome</keyword>
<name>A0ABV1NXV4_9ACTN</name>
<dbReference type="EC" id="2.7.13.3" evidence="3"/>
<evidence type="ECO:0000256" key="1">
    <source>
        <dbReference type="ARBA" id="ARBA00000085"/>
    </source>
</evidence>
<gene>
    <name evidence="11" type="ORF">V6R90_08555</name>
</gene>
<accession>A0ABV1NXV4</accession>
<dbReference type="Pfam" id="PF02518">
    <property type="entry name" value="HATPase_c"/>
    <property type="match status" value="1"/>
</dbReference>
<dbReference type="SUPFAM" id="SSF47384">
    <property type="entry name" value="Homodimeric domain of signal transducing histidine kinase"/>
    <property type="match status" value="1"/>
</dbReference>
<dbReference type="InterPro" id="IPR003594">
    <property type="entry name" value="HATPase_dom"/>
</dbReference>
<evidence type="ECO:0000256" key="4">
    <source>
        <dbReference type="ARBA" id="ARBA00022553"/>
    </source>
</evidence>
<dbReference type="PROSITE" id="PS50109">
    <property type="entry name" value="HIS_KIN"/>
    <property type="match status" value="1"/>
</dbReference>
<dbReference type="PRINTS" id="PR00344">
    <property type="entry name" value="BCTRLSENSOR"/>
</dbReference>
<feature type="domain" description="Histidine kinase" evidence="10">
    <location>
        <begin position="157"/>
        <end position="396"/>
    </location>
</feature>
<dbReference type="Gene3D" id="1.10.287.130">
    <property type="match status" value="1"/>
</dbReference>
<feature type="transmembrane region" description="Helical" evidence="9">
    <location>
        <begin position="6"/>
        <end position="30"/>
    </location>
</feature>
<dbReference type="InterPro" id="IPR004358">
    <property type="entry name" value="Sig_transdc_His_kin-like_C"/>
</dbReference>
<evidence type="ECO:0000256" key="3">
    <source>
        <dbReference type="ARBA" id="ARBA00012438"/>
    </source>
</evidence>
<keyword evidence="7" id="KW-0902">Two-component regulatory system</keyword>
<keyword evidence="9" id="KW-1133">Transmembrane helix</keyword>
<dbReference type="InterPro" id="IPR036890">
    <property type="entry name" value="HATPase_C_sf"/>
</dbReference>
<evidence type="ECO:0000256" key="6">
    <source>
        <dbReference type="ARBA" id="ARBA00022777"/>
    </source>
</evidence>
<dbReference type="InterPro" id="IPR036097">
    <property type="entry name" value="HisK_dim/P_sf"/>
</dbReference>
<dbReference type="SUPFAM" id="SSF55874">
    <property type="entry name" value="ATPase domain of HSP90 chaperone/DNA topoisomerase II/histidine kinase"/>
    <property type="match status" value="1"/>
</dbReference>
<evidence type="ECO:0000256" key="8">
    <source>
        <dbReference type="SAM" id="Coils"/>
    </source>
</evidence>
<organism evidence="11 12">
    <name type="scientific">Nocardioides kribbensis</name>
    <dbReference type="NCBI Taxonomy" id="305517"/>
    <lineage>
        <taxon>Bacteria</taxon>
        <taxon>Bacillati</taxon>
        <taxon>Actinomycetota</taxon>
        <taxon>Actinomycetes</taxon>
        <taxon>Propionibacteriales</taxon>
        <taxon>Nocardioidaceae</taxon>
        <taxon>Nocardioides</taxon>
    </lineage>
</organism>
<evidence type="ECO:0000256" key="2">
    <source>
        <dbReference type="ARBA" id="ARBA00004236"/>
    </source>
</evidence>
<feature type="coiled-coil region" evidence="8">
    <location>
        <begin position="123"/>
        <end position="150"/>
    </location>
</feature>
<keyword evidence="9" id="KW-0812">Transmembrane</keyword>
<dbReference type="InterPro" id="IPR050736">
    <property type="entry name" value="Sensor_HK_Regulatory"/>
</dbReference>
<keyword evidence="4" id="KW-0597">Phosphoprotein</keyword>
<dbReference type="CDD" id="cd00082">
    <property type="entry name" value="HisKA"/>
    <property type="match status" value="1"/>
</dbReference>
<keyword evidence="5" id="KW-0808">Transferase</keyword>
<dbReference type="InterPro" id="IPR005467">
    <property type="entry name" value="His_kinase_dom"/>
</dbReference>
<keyword evidence="9" id="KW-0472">Membrane</keyword>
<evidence type="ECO:0000256" key="9">
    <source>
        <dbReference type="SAM" id="Phobius"/>
    </source>
</evidence>
<sequence>MNGEQAQVVLVAAVAAVVVGVVGLLLAWLVRRLSIRWQLGLAAVVPVAAVLAGVLAASQRMFISDDDVEVVTLVAGAATVVALAVALALSRAVTRWSLSLREEVRRVGSGSPYVGGARGPSEFRALSEELATAHARLEEARGRAARLEDSRRELVSWVSHDLRTPLAGMRAMTEALEDGMTPDPERYHRQIRVEVDRMVRMVDDLFELSRIHAGVLRLAPEAVVLGDVVSDAIAAADPVARARGVRLGGAVSGGLELVADPSGLSRVVSNLVMNAVRHTPPGGTVHVEGRGLAAGVRAAAGDGVGGDCVELVVTDGCGGIGAVDLARVFDVAWQAEPSRTPDDVTGRGAGLGLAIVKGIVEAHRGSVHAEDVTEQGVDQGGRPTGCRFRVVLPVDGPGPPDAVVPAPVPHS</sequence>
<dbReference type="SMART" id="SM00388">
    <property type="entry name" value="HisKA"/>
    <property type="match status" value="1"/>
</dbReference>
<dbReference type="EMBL" id="JBEGDP010000007">
    <property type="protein sequence ID" value="MEQ7847329.1"/>
    <property type="molecule type" value="Genomic_DNA"/>
</dbReference>
<dbReference type="SMART" id="SM00387">
    <property type="entry name" value="HATPase_c"/>
    <property type="match status" value="1"/>
</dbReference>
<evidence type="ECO:0000256" key="5">
    <source>
        <dbReference type="ARBA" id="ARBA00022679"/>
    </source>
</evidence>
<dbReference type="Pfam" id="PF00512">
    <property type="entry name" value="HisKA"/>
    <property type="match status" value="1"/>
</dbReference>
<protein>
    <recommendedName>
        <fullName evidence="3">histidine kinase</fullName>
        <ecNumber evidence="3">2.7.13.3</ecNumber>
    </recommendedName>
</protein>
<comment type="subcellular location">
    <subcellularLocation>
        <location evidence="2">Cell membrane</location>
    </subcellularLocation>
</comment>
<keyword evidence="6 11" id="KW-0418">Kinase</keyword>
<evidence type="ECO:0000256" key="7">
    <source>
        <dbReference type="ARBA" id="ARBA00023012"/>
    </source>
</evidence>
<proteinExistence type="predicted"/>
<dbReference type="Proteomes" id="UP001482520">
    <property type="component" value="Unassembled WGS sequence"/>
</dbReference>
<comment type="caution">
    <text evidence="11">The sequence shown here is derived from an EMBL/GenBank/DDBJ whole genome shotgun (WGS) entry which is preliminary data.</text>
</comment>
<evidence type="ECO:0000259" key="10">
    <source>
        <dbReference type="PROSITE" id="PS50109"/>
    </source>
</evidence>
<evidence type="ECO:0000313" key="12">
    <source>
        <dbReference type="Proteomes" id="UP001482520"/>
    </source>
</evidence>
<reference evidence="11 12" key="1">
    <citation type="submission" date="2024-02" db="EMBL/GenBank/DDBJ databases">
        <title>Full genome sequence of Nocardioides kribbensis.</title>
        <authorList>
            <person name="Poletto B.L."/>
            <person name="Silva G."/>
            <person name="Galante D."/>
            <person name="Campos K.R."/>
            <person name="Santos M.B.N."/>
            <person name="Sacchi C.T."/>
        </authorList>
    </citation>
    <scope>NUCLEOTIDE SEQUENCE [LARGE SCALE GENOMIC DNA]</scope>
    <source>
        <strain evidence="11 12">O4R</strain>
    </source>
</reference>
<dbReference type="PANTHER" id="PTHR43711">
    <property type="entry name" value="TWO-COMPONENT HISTIDINE KINASE"/>
    <property type="match status" value="1"/>
</dbReference>
<comment type="catalytic activity">
    <reaction evidence="1">
        <text>ATP + protein L-histidine = ADP + protein N-phospho-L-histidine.</text>
        <dbReference type="EC" id="2.7.13.3"/>
    </reaction>
</comment>
<feature type="transmembrane region" description="Helical" evidence="9">
    <location>
        <begin position="37"/>
        <end position="58"/>
    </location>
</feature>
<feature type="transmembrane region" description="Helical" evidence="9">
    <location>
        <begin position="70"/>
        <end position="89"/>
    </location>
</feature>
<dbReference type="RefSeq" id="WP_349804395.1">
    <property type="nucleotide sequence ID" value="NZ_JBEGDP010000007.1"/>
</dbReference>
<dbReference type="PANTHER" id="PTHR43711:SF1">
    <property type="entry name" value="HISTIDINE KINASE 1"/>
    <property type="match status" value="1"/>
</dbReference>
<dbReference type="Gene3D" id="3.30.565.10">
    <property type="entry name" value="Histidine kinase-like ATPase, C-terminal domain"/>
    <property type="match status" value="1"/>
</dbReference>